<keyword evidence="3" id="KW-0560">Oxidoreductase</keyword>
<dbReference type="PRINTS" id="PR01577">
    <property type="entry name" value="KCNABCHANNEL"/>
</dbReference>
<dbReference type="InterPro" id="IPR036812">
    <property type="entry name" value="NAD(P)_OxRdtase_dom_sf"/>
</dbReference>
<sequence length="339" mass="38234">MEYRYLGHSGLKVSVLSLGGWVNFGRVSPDVTLKCMQVAFENGINYFDTAEVYDGGKSEIDMGNAIKKLGWKRSDFVISTKLFWGGKGPNDRGLSRKHIIEGLNASLKRLELDYVDIVYAHRPDPDTPMTEIVRAFNHVINQGKAFYWGTSEWPAHQIVEAYGVANQLLLIPPLAEQTQYNLFHRDRVEQEYMTLFKEFKMGAAVWSPLAGGILTGKHNERIAEDSRLALEGNAVMQRLREGLLSEEGKIKIEKIKRLRASLHKALNLPIGMTPAQLAIAWCIKQTNINTVITGASKPEQIEENIQAVKLVGRLTPDILEEIESILKNRLPPEFNFRDC</sequence>
<keyword evidence="6" id="KW-1185">Reference proteome</keyword>
<reference evidence="5 6" key="1">
    <citation type="submission" date="2021-06" db="EMBL/GenBank/DDBJ databases">
        <authorList>
            <person name="Kallberg Y."/>
            <person name="Tangrot J."/>
            <person name="Rosling A."/>
        </authorList>
    </citation>
    <scope>NUCLEOTIDE SEQUENCE [LARGE SCALE GENOMIC DNA]</scope>
    <source>
        <strain evidence="5 6">120-4 pot B 10/14</strain>
    </source>
</reference>
<dbReference type="Pfam" id="PF00248">
    <property type="entry name" value="Aldo_ket_red"/>
    <property type="match status" value="1"/>
</dbReference>
<accession>A0ABN7UVH3</accession>
<comment type="caution">
    <text evidence="5">The sequence shown here is derived from an EMBL/GenBank/DDBJ whole genome shotgun (WGS) entry which is preliminary data.</text>
</comment>
<gene>
    <name evidence="5" type="ORF">GMARGA_LOCUS11041</name>
</gene>
<evidence type="ECO:0000313" key="6">
    <source>
        <dbReference type="Proteomes" id="UP000789901"/>
    </source>
</evidence>
<evidence type="ECO:0000256" key="1">
    <source>
        <dbReference type="ARBA" id="ARBA00006515"/>
    </source>
</evidence>
<proteinExistence type="inferred from homology"/>
<dbReference type="PANTHER" id="PTHR43150:SF2">
    <property type="entry name" value="HYPERKINETIC, ISOFORM M"/>
    <property type="match status" value="1"/>
</dbReference>
<evidence type="ECO:0000259" key="4">
    <source>
        <dbReference type="Pfam" id="PF00248"/>
    </source>
</evidence>
<evidence type="ECO:0000313" key="5">
    <source>
        <dbReference type="EMBL" id="CAG8682429.1"/>
    </source>
</evidence>
<name>A0ABN7UVH3_GIGMA</name>
<dbReference type="Proteomes" id="UP000789901">
    <property type="component" value="Unassembled WGS sequence"/>
</dbReference>
<dbReference type="Gene3D" id="3.20.20.100">
    <property type="entry name" value="NADP-dependent oxidoreductase domain"/>
    <property type="match status" value="1"/>
</dbReference>
<dbReference type="PANTHER" id="PTHR43150">
    <property type="entry name" value="HYPERKINETIC, ISOFORM M"/>
    <property type="match status" value="1"/>
</dbReference>
<dbReference type="InterPro" id="IPR023210">
    <property type="entry name" value="NADP_OxRdtase_dom"/>
</dbReference>
<keyword evidence="2" id="KW-0521">NADP</keyword>
<dbReference type="SUPFAM" id="SSF51430">
    <property type="entry name" value="NAD(P)-linked oxidoreductase"/>
    <property type="match status" value="1"/>
</dbReference>
<protein>
    <submittedName>
        <fullName evidence="5">23486_t:CDS:1</fullName>
    </submittedName>
</protein>
<dbReference type="InterPro" id="IPR005399">
    <property type="entry name" value="K_chnl_volt-dep_bsu_KCNAB-rel"/>
</dbReference>
<dbReference type="EMBL" id="CAJVQB010006356">
    <property type="protein sequence ID" value="CAG8682429.1"/>
    <property type="molecule type" value="Genomic_DNA"/>
</dbReference>
<evidence type="ECO:0000256" key="3">
    <source>
        <dbReference type="ARBA" id="ARBA00023002"/>
    </source>
</evidence>
<organism evidence="5 6">
    <name type="scientific">Gigaspora margarita</name>
    <dbReference type="NCBI Taxonomy" id="4874"/>
    <lineage>
        <taxon>Eukaryota</taxon>
        <taxon>Fungi</taxon>
        <taxon>Fungi incertae sedis</taxon>
        <taxon>Mucoromycota</taxon>
        <taxon>Glomeromycotina</taxon>
        <taxon>Glomeromycetes</taxon>
        <taxon>Diversisporales</taxon>
        <taxon>Gigasporaceae</taxon>
        <taxon>Gigaspora</taxon>
    </lineage>
</organism>
<feature type="domain" description="NADP-dependent oxidoreductase" evidence="4">
    <location>
        <begin position="16"/>
        <end position="326"/>
    </location>
</feature>
<evidence type="ECO:0000256" key="2">
    <source>
        <dbReference type="ARBA" id="ARBA00022857"/>
    </source>
</evidence>
<comment type="similarity">
    <text evidence="1">Belongs to the shaker potassium channel beta subunit family.</text>
</comment>